<accession>A0ABV3EJG3</accession>
<dbReference type="SUPFAM" id="SSF48452">
    <property type="entry name" value="TPR-like"/>
    <property type="match status" value="1"/>
</dbReference>
<comment type="caution">
    <text evidence="1">The sequence shown here is derived from an EMBL/GenBank/DDBJ whole genome shotgun (WGS) entry which is preliminary data.</text>
</comment>
<proteinExistence type="predicted"/>
<organism evidence="1 2">
    <name type="scientific">Streptomyces chilikensis</name>
    <dbReference type="NCBI Taxonomy" id="1194079"/>
    <lineage>
        <taxon>Bacteria</taxon>
        <taxon>Bacillati</taxon>
        <taxon>Actinomycetota</taxon>
        <taxon>Actinomycetes</taxon>
        <taxon>Kitasatosporales</taxon>
        <taxon>Streptomycetaceae</taxon>
        <taxon>Streptomyces</taxon>
    </lineage>
</organism>
<evidence type="ECO:0000313" key="1">
    <source>
        <dbReference type="EMBL" id="MEU9576336.1"/>
    </source>
</evidence>
<name>A0ABV3EJG3_9ACTN</name>
<dbReference type="RefSeq" id="WP_359268491.1">
    <property type="nucleotide sequence ID" value="NZ_JBEZNA010000004.1"/>
</dbReference>
<protein>
    <submittedName>
        <fullName evidence="1">XRE family transcriptional regulator</fullName>
    </submittedName>
</protein>
<dbReference type="Proteomes" id="UP001551584">
    <property type="component" value="Unassembled WGS sequence"/>
</dbReference>
<sequence>MAEMRNEALAAWMKAHEMSAAGLAQAVNDAIRGLTGRPGATSERTVFRWLSGENQWPQERQRLALQIVSGRAATDLGFVPRAKKHATPTSSEDSVHRRRFVRAATGATAAVAAPLLTAGARPSRVGTSDVLRLREEVETLVELDAQHGGHAALERDALAGASNAIRLQKLATTHRVRQRLFALAADFTATAAWSMIDAGKLGDAGRCLDRALTLAGMAQDPDMTMQVWNLRAMLARQRGDYAEAVAAAQAAQSTTIARRSPVHASLAHARTAIGLAHFGDHRSALRSLGRAEDALSAADLVDPLPTWMAFYGPAELYSITAIVRDVVGQPEESEAASYRALAALPEVYRRNRANATIHLALAQLHQGDVEQAVATSGEVFSIMAGTRIPGRMRRALGDFQRDLFTLAPSARVAQEWADRYRIEWSTP</sequence>
<evidence type="ECO:0000313" key="2">
    <source>
        <dbReference type="Proteomes" id="UP001551584"/>
    </source>
</evidence>
<reference evidence="1 2" key="1">
    <citation type="submission" date="2024-06" db="EMBL/GenBank/DDBJ databases">
        <title>The Natural Products Discovery Center: Release of the First 8490 Sequenced Strains for Exploring Actinobacteria Biosynthetic Diversity.</title>
        <authorList>
            <person name="Kalkreuter E."/>
            <person name="Kautsar S.A."/>
            <person name="Yang D."/>
            <person name="Bader C.D."/>
            <person name="Teijaro C.N."/>
            <person name="Fluegel L."/>
            <person name="Davis C.M."/>
            <person name="Simpson J.R."/>
            <person name="Lauterbach L."/>
            <person name="Steele A.D."/>
            <person name="Gui C."/>
            <person name="Meng S."/>
            <person name="Li G."/>
            <person name="Viehrig K."/>
            <person name="Ye F."/>
            <person name="Su P."/>
            <person name="Kiefer A.F."/>
            <person name="Nichols A."/>
            <person name="Cepeda A.J."/>
            <person name="Yan W."/>
            <person name="Fan B."/>
            <person name="Jiang Y."/>
            <person name="Adhikari A."/>
            <person name="Zheng C.-J."/>
            <person name="Schuster L."/>
            <person name="Cowan T.M."/>
            <person name="Smanski M.J."/>
            <person name="Chevrette M.G."/>
            <person name="De Carvalho L.P.S."/>
            <person name="Shen B."/>
        </authorList>
    </citation>
    <scope>NUCLEOTIDE SEQUENCE [LARGE SCALE GENOMIC DNA]</scope>
    <source>
        <strain evidence="1 2">NPDC048117</strain>
    </source>
</reference>
<gene>
    <name evidence="1" type="ORF">AB0D95_03430</name>
</gene>
<dbReference type="EMBL" id="JBEZNA010000004">
    <property type="protein sequence ID" value="MEU9576336.1"/>
    <property type="molecule type" value="Genomic_DNA"/>
</dbReference>
<dbReference type="Gene3D" id="1.25.40.10">
    <property type="entry name" value="Tetratricopeptide repeat domain"/>
    <property type="match status" value="1"/>
</dbReference>
<dbReference type="InterPro" id="IPR011990">
    <property type="entry name" value="TPR-like_helical_dom_sf"/>
</dbReference>
<keyword evidence="2" id="KW-1185">Reference proteome</keyword>